<dbReference type="NCBIfam" id="TIGR00499">
    <property type="entry name" value="lysS_bact"/>
    <property type="match status" value="1"/>
</dbReference>
<evidence type="ECO:0000256" key="6">
    <source>
        <dbReference type="ARBA" id="ARBA00022917"/>
    </source>
</evidence>
<dbReference type="PROSITE" id="PS50862">
    <property type="entry name" value="AA_TRNA_LIGASE_II"/>
    <property type="match status" value="1"/>
</dbReference>
<dbReference type="CDD" id="cd04322">
    <property type="entry name" value="LysRS_N"/>
    <property type="match status" value="1"/>
</dbReference>
<dbReference type="InterPro" id="IPR002313">
    <property type="entry name" value="Lys-tRNA-ligase_II"/>
</dbReference>
<evidence type="ECO:0000256" key="2">
    <source>
        <dbReference type="ARBA" id="ARBA00022598"/>
    </source>
</evidence>
<keyword evidence="9 10" id="KW-0460">Magnesium</keyword>
<dbReference type="InterPro" id="IPR018149">
    <property type="entry name" value="Lys-tRNA-synth_II_C"/>
</dbReference>
<dbReference type="AlphaFoldDB" id="A0A8F9XKT1"/>
<comment type="similarity">
    <text evidence="1 9">Belongs to the class-II aminoacyl-tRNA synthetase family.</text>
</comment>
<dbReference type="KEGG" id="ole:K0B96_05130"/>
<dbReference type="InterPro" id="IPR012340">
    <property type="entry name" value="NA-bd_OB-fold"/>
</dbReference>
<keyword evidence="6 9" id="KW-0648">Protein biosynthesis</keyword>
<dbReference type="InterPro" id="IPR045864">
    <property type="entry name" value="aa-tRNA-synth_II/BPL/LPL"/>
</dbReference>
<dbReference type="SUPFAM" id="SSF50249">
    <property type="entry name" value="Nucleic acid-binding proteins"/>
    <property type="match status" value="1"/>
</dbReference>
<keyword evidence="13" id="KW-1185">Reference proteome</keyword>
<dbReference type="InterPro" id="IPR004365">
    <property type="entry name" value="NA-bd_OB_tRNA"/>
</dbReference>
<dbReference type="GO" id="GO:0006430">
    <property type="term" value="P:lysyl-tRNA aminoacylation"/>
    <property type="evidence" value="ECO:0007669"/>
    <property type="project" value="UniProtKB-UniRule"/>
</dbReference>
<evidence type="ECO:0000256" key="10">
    <source>
        <dbReference type="RuleBase" id="RU000336"/>
    </source>
</evidence>
<evidence type="ECO:0000256" key="3">
    <source>
        <dbReference type="ARBA" id="ARBA00022723"/>
    </source>
</evidence>
<dbReference type="InterPro" id="IPR044136">
    <property type="entry name" value="Lys-tRNA-ligase_II_N"/>
</dbReference>
<dbReference type="PRINTS" id="PR00982">
    <property type="entry name" value="TRNASYNTHLYS"/>
</dbReference>
<dbReference type="NCBIfam" id="NF001756">
    <property type="entry name" value="PRK00484.1"/>
    <property type="match status" value="1"/>
</dbReference>
<reference evidence="12" key="1">
    <citation type="submission" date="2021-08" db="EMBL/GenBank/DDBJ databases">
        <title>Genome of a novel bacterium of the phylum Verrucomicrobia, Oleiharenicola sp. KSB-15.</title>
        <authorList>
            <person name="Chung J.-H."/>
            <person name="Ahn J.-H."/>
            <person name="Yoon Y."/>
            <person name="Kim D.-Y."/>
            <person name="An S.-H."/>
            <person name="Park I."/>
            <person name="Yeon J."/>
        </authorList>
    </citation>
    <scope>NUCLEOTIDE SEQUENCE</scope>
    <source>
        <strain evidence="12">KSB-15</strain>
    </source>
</reference>
<evidence type="ECO:0000256" key="4">
    <source>
        <dbReference type="ARBA" id="ARBA00022741"/>
    </source>
</evidence>
<evidence type="ECO:0000256" key="8">
    <source>
        <dbReference type="ARBA" id="ARBA00048573"/>
    </source>
</evidence>
<dbReference type="Pfam" id="PF01336">
    <property type="entry name" value="tRNA_anti-codon"/>
    <property type="match status" value="1"/>
</dbReference>
<dbReference type="PANTHER" id="PTHR42918">
    <property type="entry name" value="LYSYL-TRNA SYNTHETASE"/>
    <property type="match status" value="1"/>
</dbReference>
<dbReference type="Pfam" id="PF00152">
    <property type="entry name" value="tRNA-synt_2"/>
    <property type="match status" value="1"/>
</dbReference>
<dbReference type="GO" id="GO:0005829">
    <property type="term" value="C:cytosol"/>
    <property type="evidence" value="ECO:0007669"/>
    <property type="project" value="TreeGrafter"/>
</dbReference>
<comment type="cofactor">
    <cofactor evidence="9 10">
        <name>Mg(2+)</name>
        <dbReference type="ChEBI" id="CHEBI:18420"/>
    </cofactor>
    <text evidence="9 10">Binds 3 Mg(2+) ions per subunit.</text>
</comment>
<dbReference type="Gene3D" id="2.40.50.140">
    <property type="entry name" value="Nucleic acid-binding proteins"/>
    <property type="match status" value="1"/>
</dbReference>
<feature type="binding site" evidence="9">
    <location>
        <position position="417"/>
    </location>
    <ligand>
        <name>Mg(2+)</name>
        <dbReference type="ChEBI" id="CHEBI:18420"/>
        <label>2</label>
    </ligand>
</feature>
<dbReference type="InterPro" id="IPR006195">
    <property type="entry name" value="aa-tRNA-synth_II"/>
</dbReference>
<evidence type="ECO:0000256" key="1">
    <source>
        <dbReference type="ARBA" id="ARBA00008226"/>
    </source>
</evidence>
<protein>
    <recommendedName>
        <fullName evidence="9">Lysine--tRNA ligase</fullName>
        <ecNumber evidence="9">6.1.1.6</ecNumber>
    </recommendedName>
    <alternativeName>
        <fullName evidence="9">Lysyl-tRNA synthetase</fullName>
        <shortName evidence="9">LysRS</shortName>
    </alternativeName>
</protein>
<feature type="domain" description="Aminoacyl-transfer RNA synthetases class-II family profile" evidence="11">
    <location>
        <begin position="176"/>
        <end position="492"/>
    </location>
</feature>
<gene>
    <name evidence="9 12" type="primary">lysS</name>
    <name evidence="12" type="ORF">K0B96_05130</name>
</gene>
<keyword evidence="5 9" id="KW-0067">ATP-binding</keyword>
<organism evidence="12 13">
    <name type="scientific">Horticoccus luteus</name>
    <dbReference type="NCBI Taxonomy" id="2862869"/>
    <lineage>
        <taxon>Bacteria</taxon>
        <taxon>Pseudomonadati</taxon>
        <taxon>Verrucomicrobiota</taxon>
        <taxon>Opitutia</taxon>
        <taxon>Opitutales</taxon>
        <taxon>Opitutaceae</taxon>
        <taxon>Horticoccus</taxon>
    </lineage>
</organism>
<evidence type="ECO:0000256" key="7">
    <source>
        <dbReference type="ARBA" id="ARBA00023146"/>
    </source>
</evidence>
<feature type="binding site" evidence="9">
    <location>
        <position position="417"/>
    </location>
    <ligand>
        <name>Mg(2+)</name>
        <dbReference type="ChEBI" id="CHEBI:18420"/>
        <label>1</label>
    </ligand>
</feature>
<comment type="catalytic activity">
    <reaction evidence="8 9 10">
        <text>tRNA(Lys) + L-lysine + ATP = L-lysyl-tRNA(Lys) + AMP + diphosphate</text>
        <dbReference type="Rhea" id="RHEA:20792"/>
        <dbReference type="Rhea" id="RHEA-COMP:9696"/>
        <dbReference type="Rhea" id="RHEA-COMP:9697"/>
        <dbReference type="ChEBI" id="CHEBI:30616"/>
        <dbReference type="ChEBI" id="CHEBI:32551"/>
        <dbReference type="ChEBI" id="CHEBI:33019"/>
        <dbReference type="ChEBI" id="CHEBI:78442"/>
        <dbReference type="ChEBI" id="CHEBI:78529"/>
        <dbReference type="ChEBI" id="CHEBI:456215"/>
        <dbReference type="EC" id="6.1.1.6"/>
    </reaction>
</comment>
<accession>A0A8F9XKT1</accession>
<dbReference type="InterPro" id="IPR004364">
    <property type="entry name" value="Aa-tRNA-synt_II"/>
</dbReference>
<keyword evidence="9" id="KW-0963">Cytoplasm</keyword>
<dbReference type="CDD" id="cd00775">
    <property type="entry name" value="LysRS_core"/>
    <property type="match status" value="1"/>
</dbReference>
<dbReference type="EMBL" id="CP080507">
    <property type="protein sequence ID" value="QYM80003.1"/>
    <property type="molecule type" value="Genomic_DNA"/>
</dbReference>
<name>A0A8F9XKT1_9BACT</name>
<evidence type="ECO:0000256" key="5">
    <source>
        <dbReference type="ARBA" id="ARBA00022840"/>
    </source>
</evidence>
<dbReference type="HAMAP" id="MF_00252">
    <property type="entry name" value="Lys_tRNA_synth_class2"/>
    <property type="match status" value="1"/>
</dbReference>
<dbReference type="GO" id="GO:0004824">
    <property type="term" value="F:lysine-tRNA ligase activity"/>
    <property type="evidence" value="ECO:0007669"/>
    <property type="project" value="UniProtKB-UniRule"/>
</dbReference>
<keyword evidence="7 9" id="KW-0030">Aminoacyl-tRNA synthetase</keyword>
<keyword evidence="3 9" id="KW-0479">Metal-binding</keyword>
<evidence type="ECO:0000259" key="11">
    <source>
        <dbReference type="PROSITE" id="PS50862"/>
    </source>
</evidence>
<keyword evidence="2 9" id="KW-0436">Ligase</keyword>
<comment type="subcellular location">
    <subcellularLocation>
        <location evidence="9">Cytoplasm</location>
    </subcellularLocation>
</comment>
<keyword evidence="4 9" id="KW-0547">Nucleotide-binding</keyword>
<dbReference type="GO" id="GO:0000049">
    <property type="term" value="F:tRNA binding"/>
    <property type="evidence" value="ECO:0007669"/>
    <property type="project" value="TreeGrafter"/>
</dbReference>
<dbReference type="Gene3D" id="3.30.930.10">
    <property type="entry name" value="Bira Bifunctional Protein, Domain 2"/>
    <property type="match status" value="1"/>
</dbReference>
<dbReference type="GO" id="GO:0000287">
    <property type="term" value="F:magnesium ion binding"/>
    <property type="evidence" value="ECO:0007669"/>
    <property type="project" value="UniProtKB-UniRule"/>
</dbReference>
<dbReference type="EC" id="6.1.1.6" evidence="9"/>
<comment type="subunit">
    <text evidence="9">Homodimer.</text>
</comment>
<dbReference type="GO" id="GO:0005524">
    <property type="term" value="F:ATP binding"/>
    <property type="evidence" value="ECO:0007669"/>
    <property type="project" value="UniProtKB-UniRule"/>
</dbReference>
<dbReference type="FunFam" id="2.40.50.140:FF:000024">
    <property type="entry name" value="Lysine--tRNA ligase"/>
    <property type="match status" value="1"/>
</dbReference>
<dbReference type="Proteomes" id="UP000825051">
    <property type="component" value="Chromosome"/>
</dbReference>
<dbReference type="SUPFAM" id="SSF55681">
    <property type="entry name" value="Class II aaRS and biotin synthetases"/>
    <property type="match status" value="1"/>
</dbReference>
<proteinExistence type="inferred from homology"/>
<evidence type="ECO:0000313" key="12">
    <source>
        <dbReference type="EMBL" id="QYM80003.1"/>
    </source>
</evidence>
<dbReference type="RefSeq" id="WP_220164550.1">
    <property type="nucleotide sequence ID" value="NZ_CP080507.1"/>
</dbReference>
<evidence type="ECO:0000256" key="9">
    <source>
        <dbReference type="HAMAP-Rule" id="MF_00252"/>
    </source>
</evidence>
<dbReference type="PANTHER" id="PTHR42918:SF15">
    <property type="entry name" value="LYSINE--TRNA LIGASE, CHLOROPLASTIC_MITOCHONDRIAL"/>
    <property type="match status" value="1"/>
</dbReference>
<sequence length="496" mass="55767">MSDTPSDISHDQHAVRRQKLADLRAAGQDPFRANVATTHFSADAKALYVEGQDDVVSVTVAGRLVTFRVQGGSSFVKILDQQGQIQLYFRKDVLGEERYGVFKKLLDLGDIIGVTGTLFKTKTGEITVRVDSFTLVSKALRPLPEKWHGLSDAEQVYRQRYLDLIVNAESRARLLLRSKVVSHIRRFLEDRQFIEVETPVLENTAGGAAARPFVTHHNALNVDFFLRIATELRLKRLLVGGFDRVFEIGRIFRNEGVSRRHNPEFTMLEVYQAYSDYRGMMTLIRDLLTTLVRDVIRPADGSLKIKHAASGEEIDFGGEWREVRYKDLITQATGDAEWFARSKGEKVAGAEKLGLYVDPKWEEFEITNEIFSKKIEPTLIQPTFITHLPKELCPLAKLNAEDPSVLDVFELTIGGMEVAPAYSEQNDPDVQRQMFEAQAGEEQQNIDHDFLLALEHGMPPAGGMGVGIDRLCILLTGAESIRDVILFPQLRPADAK</sequence>
<evidence type="ECO:0000313" key="13">
    <source>
        <dbReference type="Proteomes" id="UP000825051"/>
    </source>
</evidence>
<feature type="binding site" evidence="9">
    <location>
        <position position="410"/>
    </location>
    <ligand>
        <name>Mg(2+)</name>
        <dbReference type="ChEBI" id="CHEBI:18420"/>
        <label>1</label>
    </ligand>
</feature>